<protein>
    <recommendedName>
        <fullName evidence="2">C2H2-type domain-containing protein</fullName>
    </recommendedName>
</protein>
<reference evidence="3 4" key="1">
    <citation type="submission" date="2023-02" db="EMBL/GenBank/DDBJ databases">
        <title>LHISI_Scaffold_Assembly.</title>
        <authorList>
            <person name="Stuart O.P."/>
            <person name="Cleave R."/>
            <person name="Magrath M.J.L."/>
            <person name="Mikheyev A.S."/>
        </authorList>
    </citation>
    <scope>NUCLEOTIDE SEQUENCE [LARGE SCALE GENOMIC DNA]</scope>
    <source>
        <strain evidence="3">Daus_M_001</strain>
        <tissue evidence="3">Leg muscle</tissue>
    </source>
</reference>
<feature type="domain" description="C2H2-type" evidence="2">
    <location>
        <begin position="49"/>
        <end position="72"/>
    </location>
</feature>
<comment type="caution">
    <text evidence="3">The sequence shown here is derived from an EMBL/GenBank/DDBJ whole genome shotgun (WGS) entry which is preliminary data.</text>
</comment>
<dbReference type="InterPro" id="IPR013087">
    <property type="entry name" value="Znf_C2H2_type"/>
</dbReference>
<dbReference type="EMBL" id="JARBHB010000001">
    <property type="protein sequence ID" value="KAJ8894869.1"/>
    <property type="molecule type" value="Genomic_DNA"/>
</dbReference>
<evidence type="ECO:0000313" key="3">
    <source>
        <dbReference type="EMBL" id="KAJ8894869.1"/>
    </source>
</evidence>
<dbReference type="PROSITE" id="PS50157">
    <property type="entry name" value="ZINC_FINGER_C2H2_2"/>
    <property type="match status" value="2"/>
</dbReference>
<dbReference type="Gene3D" id="3.30.160.60">
    <property type="entry name" value="Classic Zinc Finger"/>
    <property type="match status" value="1"/>
</dbReference>
<gene>
    <name evidence="3" type="ORF">PR048_000176</name>
</gene>
<dbReference type="Pfam" id="PF00096">
    <property type="entry name" value="zf-C2H2"/>
    <property type="match status" value="1"/>
</dbReference>
<name>A0ABQ9IDY5_9NEOP</name>
<evidence type="ECO:0000256" key="1">
    <source>
        <dbReference type="PROSITE-ProRule" id="PRU00042"/>
    </source>
</evidence>
<keyword evidence="1" id="KW-0863">Zinc-finger</keyword>
<dbReference type="Proteomes" id="UP001159363">
    <property type="component" value="Chromosome 1"/>
</dbReference>
<evidence type="ECO:0000259" key="2">
    <source>
        <dbReference type="PROSITE" id="PS50157"/>
    </source>
</evidence>
<accession>A0ABQ9IDY5</accession>
<sequence>MELAWRSRQRFLTVARCEKYVCSSCHRSYKRKSALTSHLNHECGKQPQFLCPFCDYRFKTKSNFNRHLRTQHLVTACDRPTQE</sequence>
<evidence type="ECO:0000313" key="4">
    <source>
        <dbReference type="Proteomes" id="UP001159363"/>
    </source>
</evidence>
<dbReference type="SMART" id="SM00355">
    <property type="entry name" value="ZnF_C2H2"/>
    <property type="match status" value="2"/>
</dbReference>
<organism evidence="3 4">
    <name type="scientific">Dryococelus australis</name>
    <dbReference type="NCBI Taxonomy" id="614101"/>
    <lineage>
        <taxon>Eukaryota</taxon>
        <taxon>Metazoa</taxon>
        <taxon>Ecdysozoa</taxon>
        <taxon>Arthropoda</taxon>
        <taxon>Hexapoda</taxon>
        <taxon>Insecta</taxon>
        <taxon>Pterygota</taxon>
        <taxon>Neoptera</taxon>
        <taxon>Polyneoptera</taxon>
        <taxon>Phasmatodea</taxon>
        <taxon>Verophasmatodea</taxon>
        <taxon>Anareolatae</taxon>
        <taxon>Phasmatidae</taxon>
        <taxon>Eurycanthinae</taxon>
        <taxon>Dryococelus</taxon>
    </lineage>
</organism>
<dbReference type="SUPFAM" id="SSF57667">
    <property type="entry name" value="beta-beta-alpha zinc fingers"/>
    <property type="match status" value="1"/>
</dbReference>
<dbReference type="PROSITE" id="PS00028">
    <property type="entry name" value="ZINC_FINGER_C2H2_1"/>
    <property type="match status" value="1"/>
</dbReference>
<feature type="domain" description="C2H2-type" evidence="2">
    <location>
        <begin position="20"/>
        <end position="47"/>
    </location>
</feature>
<keyword evidence="4" id="KW-1185">Reference proteome</keyword>
<proteinExistence type="predicted"/>
<dbReference type="InterPro" id="IPR036236">
    <property type="entry name" value="Znf_C2H2_sf"/>
</dbReference>
<keyword evidence="1" id="KW-0479">Metal-binding</keyword>
<dbReference type="Pfam" id="PF13909">
    <property type="entry name" value="zf-H2C2_5"/>
    <property type="match status" value="1"/>
</dbReference>
<keyword evidence="1" id="KW-0862">Zinc</keyword>